<name>A0ABV3F8C5_9NOCA</name>
<reference evidence="1 2" key="1">
    <citation type="submission" date="2024-06" db="EMBL/GenBank/DDBJ databases">
        <title>The Natural Products Discovery Center: Release of the First 8490 Sequenced Strains for Exploring Actinobacteria Biosynthetic Diversity.</title>
        <authorList>
            <person name="Kalkreuter E."/>
            <person name="Kautsar S.A."/>
            <person name="Yang D."/>
            <person name="Bader C.D."/>
            <person name="Teijaro C.N."/>
            <person name="Fluegel L."/>
            <person name="Davis C.M."/>
            <person name="Simpson J.R."/>
            <person name="Lauterbach L."/>
            <person name="Steele A.D."/>
            <person name="Gui C."/>
            <person name="Meng S."/>
            <person name="Li G."/>
            <person name="Viehrig K."/>
            <person name="Ye F."/>
            <person name="Su P."/>
            <person name="Kiefer A.F."/>
            <person name="Nichols A."/>
            <person name="Cepeda A.J."/>
            <person name="Yan W."/>
            <person name="Fan B."/>
            <person name="Jiang Y."/>
            <person name="Adhikari A."/>
            <person name="Zheng C.-J."/>
            <person name="Schuster L."/>
            <person name="Cowan T.M."/>
            <person name="Smanski M.J."/>
            <person name="Chevrette M.G."/>
            <person name="De Carvalho L.P.S."/>
            <person name="Shen B."/>
        </authorList>
    </citation>
    <scope>NUCLEOTIDE SEQUENCE [LARGE SCALE GENOMIC DNA]</scope>
    <source>
        <strain evidence="1 2">NPDC050671</strain>
    </source>
</reference>
<dbReference type="Proteomes" id="UP001551658">
    <property type="component" value="Unassembled WGS sequence"/>
</dbReference>
<proteinExistence type="predicted"/>
<evidence type="ECO:0000313" key="2">
    <source>
        <dbReference type="Proteomes" id="UP001551658"/>
    </source>
</evidence>
<sequence length="137" mass="16286">MHREHEEMMRADYATYARTFRDLDCAQTDQEYTEMWEEIDRIEDRWGGGPHAEQWDYLREVDVAFQNRPEEMLQRVRDLAHTSADGPETVQDRSVLQVAHTYTDRTLNHFPVGYEQELTAALESRPEQRGRGIERSR</sequence>
<protein>
    <submittedName>
        <fullName evidence="1">Uncharacterized protein</fullName>
    </submittedName>
</protein>
<evidence type="ECO:0000313" key="1">
    <source>
        <dbReference type="EMBL" id="MEV0363965.1"/>
    </source>
</evidence>
<comment type="caution">
    <text evidence="1">The sequence shown here is derived from an EMBL/GenBank/DDBJ whole genome shotgun (WGS) entry which is preliminary data.</text>
</comment>
<accession>A0ABV3F8C5</accession>
<dbReference type="RefSeq" id="WP_357978759.1">
    <property type="nucleotide sequence ID" value="NZ_JBFAIH010000007.1"/>
</dbReference>
<organism evidence="1 2">
    <name type="scientific">Nocardia fusca</name>
    <dbReference type="NCBI Taxonomy" id="941183"/>
    <lineage>
        <taxon>Bacteria</taxon>
        <taxon>Bacillati</taxon>
        <taxon>Actinomycetota</taxon>
        <taxon>Actinomycetes</taxon>
        <taxon>Mycobacteriales</taxon>
        <taxon>Nocardiaceae</taxon>
        <taxon>Nocardia</taxon>
    </lineage>
</organism>
<dbReference type="EMBL" id="JBFAIH010000007">
    <property type="protein sequence ID" value="MEV0363965.1"/>
    <property type="molecule type" value="Genomic_DNA"/>
</dbReference>
<keyword evidence="2" id="KW-1185">Reference proteome</keyword>
<gene>
    <name evidence="1" type="ORF">AB0H72_14805</name>
</gene>